<feature type="transmembrane region" description="Helical" evidence="1">
    <location>
        <begin position="6"/>
        <end position="23"/>
    </location>
</feature>
<dbReference type="STRING" id="1586267.GCA_001418685_00975"/>
<evidence type="ECO:0000313" key="3">
    <source>
        <dbReference type="Proteomes" id="UP000182761"/>
    </source>
</evidence>
<feature type="transmembrane region" description="Helical" evidence="1">
    <location>
        <begin position="53"/>
        <end position="70"/>
    </location>
</feature>
<evidence type="ECO:0008006" key="4">
    <source>
        <dbReference type="Google" id="ProtNLM"/>
    </source>
</evidence>
<dbReference type="Proteomes" id="UP000182761">
    <property type="component" value="Unassembled WGS sequence"/>
</dbReference>
<evidence type="ECO:0000313" key="2">
    <source>
        <dbReference type="EMBL" id="CVK16131.1"/>
    </source>
</evidence>
<reference evidence="2 3" key="1">
    <citation type="submission" date="2016-01" db="EMBL/GenBank/DDBJ databases">
        <authorList>
            <person name="McClelland M."/>
            <person name="Jain A."/>
            <person name="Saraogi P."/>
            <person name="Mendelson R."/>
            <person name="Westerman R."/>
            <person name="SanMiguel P."/>
            <person name="Csonka L."/>
        </authorList>
    </citation>
    <scope>NUCLEOTIDE SEQUENCE [LARGE SCALE GENOMIC DNA]</scope>
    <source>
        <strain evidence="2 3">R-53146</strain>
    </source>
</reference>
<feature type="transmembrane region" description="Helical" evidence="1">
    <location>
        <begin position="147"/>
        <end position="165"/>
    </location>
</feature>
<organism evidence="2 3">
    <name type="scientific">Apibacter mensalis</name>
    <dbReference type="NCBI Taxonomy" id="1586267"/>
    <lineage>
        <taxon>Bacteria</taxon>
        <taxon>Pseudomonadati</taxon>
        <taxon>Bacteroidota</taxon>
        <taxon>Flavobacteriia</taxon>
        <taxon>Flavobacteriales</taxon>
        <taxon>Weeksellaceae</taxon>
        <taxon>Apibacter</taxon>
    </lineage>
</organism>
<keyword evidence="1" id="KW-0812">Transmembrane</keyword>
<protein>
    <recommendedName>
        <fullName evidence="4">Rod shape-determining protein MreD</fullName>
    </recommendedName>
</protein>
<keyword evidence="1" id="KW-0472">Membrane</keyword>
<dbReference type="EMBL" id="FCOR01000005">
    <property type="protein sequence ID" value="CVK16131.1"/>
    <property type="molecule type" value="Genomic_DNA"/>
</dbReference>
<gene>
    <name evidence="2" type="ORF">Ga0061079_10590</name>
</gene>
<name>A0A0X3AP52_9FLAO</name>
<feature type="transmembrane region" description="Helical" evidence="1">
    <location>
        <begin position="114"/>
        <end position="135"/>
    </location>
</feature>
<keyword evidence="1" id="KW-1133">Transmembrane helix</keyword>
<keyword evidence="3" id="KW-1185">Reference proteome</keyword>
<dbReference type="AlphaFoldDB" id="A0A0X3AP52"/>
<sequence>MLNRYTLINLILIPILILVQVFVFNNIYFFHKYNPIIYIIWIIFYPYDKSHKYLFFIFSFLLGFGVDCFMDTGGVNAFSSVLISYIRNTVIRYISDLDREMKLLNFSDLNFLQLLLYIVIIILTHHLSLFILESFKITMILDVAEDALITSVFSFLFIMIIYAFFKNKIK</sequence>
<proteinExistence type="predicted"/>
<accession>A0A0X3AP52</accession>
<evidence type="ECO:0000256" key="1">
    <source>
        <dbReference type="SAM" id="Phobius"/>
    </source>
</evidence>